<feature type="transmembrane region" description="Helical" evidence="1">
    <location>
        <begin position="12"/>
        <end position="33"/>
    </location>
</feature>
<keyword evidence="3" id="KW-1185">Reference proteome</keyword>
<evidence type="ECO:0000256" key="1">
    <source>
        <dbReference type="SAM" id="Phobius"/>
    </source>
</evidence>
<evidence type="ECO:0008006" key="4">
    <source>
        <dbReference type="Google" id="ProtNLM"/>
    </source>
</evidence>
<dbReference type="OrthoDB" id="771192at2"/>
<proteinExistence type="predicted"/>
<feature type="transmembrane region" description="Helical" evidence="1">
    <location>
        <begin position="93"/>
        <end position="116"/>
    </location>
</feature>
<keyword evidence="1" id="KW-0472">Membrane</keyword>
<dbReference type="AlphaFoldDB" id="A0A285ZW83"/>
<feature type="transmembrane region" description="Helical" evidence="1">
    <location>
        <begin position="128"/>
        <end position="146"/>
    </location>
</feature>
<feature type="transmembrane region" description="Helical" evidence="1">
    <location>
        <begin position="53"/>
        <end position="72"/>
    </location>
</feature>
<evidence type="ECO:0000313" key="2">
    <source>
        <dbReference type="EMBL" id="SOD13902.1"/>
    </source>
</evidence>
<dbReference type="RefSeq" id="WP_097130098.1">
    <property type="nucleotide sequence ID" value="NZ_OCMT01000002.1"/>
</dbReference>
<gene>
    <name evidence="2" type="ORF">SAMN06297358_1300</name>
</gene>
<organism evidence="2 3">
    <name type="scientific">Pedobacter xixiisoli</name>
    <dbReference type="NCBI Taxonomy" id="1476464"/>
    <lineage>
        <taxon>Bacteria</taxon>
        <taxon>Pseudomonadati</taxon>
        <taxon>Bacteroidota</taxon>
        <taxon>Sphingobacteriia</taxon>
        <taxon>Sphingobacteriales</taxon>
        <taxon>Sphingobacteriaceae</taxon>
        <taxon>Pedobacter</taxon>
    </lineage>
</organism>
<name>A0A285ZW83_9SPHI</name>
<sequence length="277" mass="32317">MLKRILKHICTKFFLINLLLITIISLLAGHFIVTHGRKETLAQLWKMPAYYRSVGYSATIALFLQLAVYAVSYKLSRKHRGKGLTKKWAMDQFTYGFVVVIVLELLLAAALFGMHGLWLPETAFFRKLFGPIVLFILIINLCYVIYYMNKNPVVKHTVKRLIPKKVEPRMIVVSEPELPALVYATEAGVLAYDFLGKQMVWMEPVKTSIERLGDEDYYSGQRHWVIHRLAIADLENISGKRILLKLHFDFEYEMIVSRRRSPEFRKWFDEEKEELNG</sequence>
<accession>A0A285ZW83</accession>
<reference evidence="3" key="1">
    <citation type="submission" date="2017-09" db="EMBL/GenBank/DDBJ databases">
        <authorList>
            <person name="Varghese N."/>
            <person name="Submissions S."/>
        </authorList>
    </citation>
    <scope>NUCLEOTIDE SEQUENCE [LARGE SCALE GENOMIC DNA]</scope>
    <source>
        <strain evidence="3">CGMCC 1.12803</strain>
    </source>
</reference>
<dbReference type="Proteomes" id="UP000219281">
    <property type="component" value="Unassembled WGS sequence"/>
</dbReference>
<protein>
    <recommendedName>
        <fullName evidence="4">LytTr DNA-binding domain-containing protein</fullName>
    </recommendedName>
</protein>
<keyword evidence="1" id="KW-0812">Transmembrane</keyword>
<dbReference type="EMBL" id="OCMT01000002">
    <property type="protein sequence ID" value="SOD13902.1"/>
    <property type="molecule type" value="Genomic_DNA"/>
</dbReference>
<keyword evidence="1" id="KW-1133">Transmembrane helix</keyword>
<evidence type="ECO:0000313" key="3">
    <source>
        <dbReference type="Proteomes" id="UP000219281"/>
    </source>
</evidence>